<dbReference type="PANTHER" id="PTHR43174">
    <property type="entry name" value="UDP-N-ACETYLGLUCOSAMINE 2-EPIMERASE"/>
    <property type="match status" value="1"/>
</dbReference>
<keyword evidence="1" id="KW-0413">Isomerase</keyword>
<protein>
    <submittedName>
        <fullName evidence="3">UDP-N-acetylglucosamine 2-epimerase</fullName>
    </submittedName>
</protein>
<proteinExistence type="inferred from homology"/>
<sequence>MKITIVAGARPNFMKISPIIRAIENLSTSNKPISYRLIHTGQHYDPNLSDTFFEELQIPHPHKNFNIKSGSQAEQTAGIMIAFEKELVENRPDFVMVVGDVTSTMSCAIAAKKANISLIHIEAGIRSGDITMPEEINRMVTDSITDYFFTTSEIANQNLIRSGHLKENIFFVGNVMIDTLLQNINRIKKPAFWDDLNLAPKKYYLLTLHRPSNVDEAGSFIELLNDISAHAGDVPIVFPVHPRTQQILQETRNEFPNYHFVKPQGYLNFIYLLKNSNAILTDSGGITEEASILNIPCITFRNSTERPETCSLGTNMLVGNDKIKISEAFQKLKNLKWPNSKTIPLWDGMASDRIISILLKIHYA</sequence>
<evidence type="ECO:0000256" key="1">
    <source>
        <dbReference type="RuleBase" id="RU003513"/>
    </source>
</evidence>
<dbReference type="RefSeq" id="WP_062620304.1">
    <property type="nucleotide sequence ID" value="NZ_JRWG01000002.1"/>
</dbReference>
<dbReference type="EMBL" id="JRWG01000002">
    <property type="protein sequence ID" value="KXO00625.1"/>
    <property type="molecule type" value="Genomic_DNA"/>
</dbReference>
<dbReference type="CDD" id="cd03786">
    <property type="entry name" value="GTB_UDP-GlcNAc_2-Epimerase"/>
    <property type="match status" value="1"/>
</dbReference>
<dbReference type="OrthoDB" id="9803238at2"/>
<dbReference type="NCBIfam" id="TIGR00236">
    <property type="entry name" value="wecB"/>
    <property type="match status" value="1"/>
</dbReference>
<evidence type="ECO:0000313" key="3">
    <source>
        <dbReference type="EMBL" id="KXO00625.1"/>
    </source>
</evidence>
<dbReference type="GO" id="GO:0016853">
    <property type="term" value="F:isomerase activity"/>
    <property type="evidence" value="ECO:0007669"/>
    <property type="project" value="UniProtKB-KW"/>
</dbReference>
<name>A0A137RKB8_9FLAO</name>
<dbReference type="InterPro" id="IPR003331">
    <property type="entry name" value="UDP_GlcNAc_Epimerase_2_dom"/>
</dbReference>
<dbReference type="PANTHER" id="PTHR43174:SF1">
    <property type="entry name" value="UDP-N-ACETYLGLUCOSAMINE 2-EPIMERASE"/>
    <property type="match status" value="1"/>
</dbReference>
<reference evidence="3 4" key="2">
    <citation type="journal article" date="2016" name="Int. J. Syst. Evol. Microbiol.">
        <title>Vitellibacter aquimaris sp. nov., a marine bacterium isolated from seawater.</title>
        <authorList>
            <person name="Thevarajoo S."/>
            <person name="Selvaratnam C."/>
            <person name="Goh K.M."/>
            <person name="Hong K.W."/>
            <person name="Chan X.Y."/>
            <person name="Chan K.G."/>
            <person name="Chong C.S."/>
        </authorList>
    </citation>
    <scope>NUCLEOTIDE SEQUENCE [LARGE SCALE GENOMIC DNA]</scope>
    <source>
        <strain evidence="3 4">D-24</strain>
    </source>
</reference>
<dbReference type="Gene3D" id="3.40.50.2000">
    <property type="entry name" value="Glycogen Phosphorylase B"/>
    <property type="match status" value="2"/>
</dbReference>
<accession>A0A137RKB8</accession>
<dbReference type="STRING" id="1548749.LS48_04335"/>
<dbReference type="AlphaFoldDB" id="A0A137RKB8"/>
<comment type="caution">
    <text evidence="3">The sequence shown here is derived from an EMBL/GenBank/DDBJ whole genome shotgun (WGS) entry which is preliminary data.</text>
</comment>
<gene>
    <name evidence="3" type="ORF">LS48_04335</name>
</gene>
<dbReference type="Pfam" id="PF02350">
    <property type="entry name" value="Epimerase_2"/>
    <property type="match status" value="1"/>
</dbReference>
<dbReference type="InterPro" id="IPR029767">
    <property type="entry name" value="WecB-like"/>
</dbReference>
<dbReference type="Proteomes" id="UP000070138">
    <property type="component" value="Unassembled WGS sequence"/>
</dbReference>
<reference evidence="4" key="1">
    <citation type="submission" date="2014-10" db="EMBL/GenBank/DDBJ databases">
        <title>Genome sequencing of Vitellibacter sp. D-24.</title>
        <authorList>
            <person name="Thevarajoo S."/>
            <person name="Selvaratnam C."/>
            <person name="Goh K.M."/>
            <person name="Chong C.S."/>
        </authorList>
    </citation>
    <scope>NUCLEOTIDE SEQUENCE [LARGE SCALE GENOMIC DNA]</scope>
    <source>
        <strain evidence="4">D-24</strain>
    </source>
</reference>
<organism evidence="3 4">
    <name type="scientific">Aequorivita aquimaris</name>
    <dbReference type="NCBI Taxonomy" id="1548749"/>
    <lineage>
        <taxon>Bacteria</taxon>
        <taxon>Pseudomonadati</taxon>
        <taxon>Bacteroidota</taxon>
        <taxon>Flavobacteriia</taxon>
        <taxon>Flavobacteriales</taxon>
        <taxon>Flavobacteriaceae</taxon>
        <taxon>Aequorivita</taxon>
    </lineage>
</organism>
<comment type="similarity">
    <text evidence="1">Belongs to the UDP-N-acetylglucosamine 2-epimerase family.</text>
</comment>
<evidence type="ECO:0000259" key="2">
    <source>
        <dbReference type="Pfam" id="PF02350"/>
    </source>
</evidence>
<dbReference type="PATRIC" id="fig|1548749.3.peg.916"/>
<evidence type="ECO:0000313" key="4">
    <source>
        <dbReference type="Proteomes" id="UP000070138"/>
    </source>
</evidence>
<dbReference type="SUPFAM" id="SSF53756">
    <property type="entry name" value="UDP-Glycosyltransferase/glycogen phosphorylase"/>
    <property type="match status" value="1"/>
</dbReference>
<feature type="domain" description="UDP-N-acetylglucosamine 2-epimerase" evidence="2">
    <location>
        <begin position="30"/>
        <end position="358"/>
    </location>
</feature>
<keyword evidence="4" id="KW-1185">Reference proteome</keyword>